<dbReference type="OrthoDB" id="9932619at2759"/>
<dbReference type="PANTHER" id="PTHR20859">
    <property type="entry name" value="INTERFERON/INTERLEUKIN RECEPTOR"/>
    <property type="match status" value="1"/>
</dbReference>
<dbReference type="InterPro" id="IPR050650">
    <property type="entry name" value="Type-II_Cytokine-TF_Rcpt"/>
</dbReference>
<gene>
    <name evidence="5" type="primary">Ifngr2</name>
</gene>
<dbReference type="RefSeq" id="XP_012882887.1">
    <property type="nucleotide sequence ID" value="XM_013027433.1"/>
</dbReference>
<evidence type="ECO:0000259" key="3">
    <source>
        <dbReference type="Pfam" id="PF09294"/>
    </source>
</evidence>
<dbReference type="InterPro" id="IPR003961">
    <property type="entry name" value="FN3_dom"/>
</dbReference>
<dbReference type="FunCoup" id="A0A1S3G4B6">
    <property type="interactions" value="1011"/>
</dbReference>
<keyword evidence="4" id="KW-1185">Reference proteome</keyword>
<dbReference type="KEGG" id="dord:105994023"/>
<accession>A0A1S3G4B6</accession>
<dbReference type="InterPro" id="IPR036116">
    <property type="entry name" value="FN3_sf"/>
</dbReference>
<dbReference type="Pfam" id="PF01108">
    <property type="entry name" value="Tissue_fac"/>
    <property type="match status" value="1"/>
</dbReference>
<name>A0A1S3G4B6_DIPOR</name>
<organism evidence="4 5">
    <name type="scientific">Dipodomys ordii</name>
    <name type="common">Ord's kangaroo rat</name>
    <dbReference type="NCBI Taxonomy" id="10020"/>
    <lineage>
        <taxon>Eukaryota</taxon>
        <taxon>Metazoa</taxon>
        <taxon>Chordata</taxon>
        <taxon>Craniata</taxon>
        <taxon>Vertebrata</taxon>
        <taxon>Euteleostomi</taxon>
        <taxon>Mammalia</taxon>
        <taxon>Eutheria</taxon>
        <taxon>Euarchontoglires</taxon>
        <taxon>Glires</taxon>
        <taxon>Rodentia</taxon>
        <taxon>Castorimorpha</taxon>
        <taxon>Heteromyidae</taxon>
        <taxon>Dipodomyinae</taxon>
        <taxon>Dipodomys</taxon>
    </lineage>
</organism>
<feature type="non-terminal residue" evidence="5">
    <location>
        <position position="1"/>
    </location>
</feature>
<dbReference type="PANTHER" id="PTHR20859:SF46">
    <property type="entry name" value="INTERFERON GAMMA RECEPTOR 2"/>
    <property type="match status" value="1"/>
</dbReference>
<dbReference type="GeneID" id="105994023"/>
<dbReference type="STRING" id="10020.ENSDORP00000021582"/>
<feature type="domain" description="Interferon/interleukin receptor" evidence="3">
    <location>
        <begin position="119"/>
        <end position="214"/>
    </location>
</feature>
<keyword evidence="5" id="KW-0675">Receptor</keyword>
<dbReference type="Gene3D" id="2.60.40.10">
    <property type="entry name" value="Immunoglobulins"/>
    <property type="match status" value="2"/>
</dbReference>
<reference evidence="5" key="1">
    <citation type="submission" date="2025-08" db="UniProtKB">
        <authorList>
            <consortium name="RefSeq"/>
        </authorList>
    </citation>
    <scope>IDENTIFICATION</scope>
    <source>
        <tissue evidence="5">Kidney</tissue>
    </source>
</reference>
<keyword evidence="1" id="KW-1133">Transmembrane helix</keyword>
<dbReference type="InParanoid" id="A0A1S3G4B6"/>
<evidence type="ECO:0000256" key="1">
    <source>
        <dbReference type="SAM" id="Phobius"/>
    </source>
</evidence>
<dbReference type="InterPro" id="IPR015373">
    <property type="entry name" value="Interferon/interleukin_rcp_dom"/>
</dbReference>
<dbReference type="GO" id="GO:0004896">
    <property type="term" value="F:cytokine receptor activity"/>
    <property type="evidence" value="ECO:0007669"/>
    <property type="project" value="TreeGrafter"/>
</dbReference>
<evidence type="ECO:0000313" key="5">
    <source>
        <dbReference type="RefSeq" id="XP_012882887.1"/>
    </source>
</evidence>
<evidence type="ECO:0000313" key="4">
    <source>
        <dbReference type="Proteomes" id="UP000081671"/>
    </source>
</evidence>
<dbReference type="CDD" id="cd00063">
    <property type="entry name" value="FN3"/>
    <property type="match status" value="1"/>
</dbReference>
<dbReference type="SUPFAM" id="SSF49265">
    <property type="entry name" value="Fibronectin type III"/>
    <property type="match status" value="2"/>
</dbReference>
<dbReference type="AlphaFoldDB" id="A0A1S3G4B6"/>
<feature type="domain" description="Fibronectin type-III" evidence="2">
    <location>
        <begin position="7"/>
        <end position="106"/>
    </location>
</feature>
<dbReference type="CTD" id="3460"/>
<keyword evidence="1" id="KW-0472">Membrane</keyword>
<protein>
    <submittedName>
        <fullName evidence="5">Interferon gamma receptor 2</fullName>
    </submittedName>
</protein>
<dbReference type="GO" id="GO:0005886">
    <property type="term" value="C:plasma membrane"/>
    <property type="evidence" value="ECO:0007669"/>
    <property type="project" value="TreeGrafter"/>
</dbReference>
<dbReference type="InterPro" id="IPR013783">
    <property type="entry name" value="Ig-like_fold"/>
</dbReference>
<dbReference type="Proteomes" id="UP000081671">
    <property type="component" value="Unplaced"/>
</dbReference>
<evidence type="ECO:0000259" key="2">
    <source>
        <dbReference type="Pfam" id="PF01108"/>
    </source>
</evidence>
<sequence length="312" mass="35740">PIFYPFLDSFSQLAAPQYPKIHLYNEEQVLSWEWSSANNDTRPVVYRVQYKYITSEHWHDVTVKSVGVNCTRIPETQCNFTNARFLRCSSVSLRVRAELGEIVSAWTTGLWFQYYQNVTIGPPKDMLVTPEAASLLIRLSSPFELPRKCGIVFVYYIHYWEEAGVQQVKGPMTCSTILLDNLKPLKVYCLQAEARLSLQTSRPGRLSNISCYETMAKASSKVQQVALISVAIFLVLLALSAHLLFRYKSQVKYWFHTPPRIPSQIEEYLKDPVLPILEALDKESSPEDTWDSVSVISFPAKEDVLQTLESER</sequence>
<feature type="transmembrane region" description="Helical" evidence="1">
    <location>
        <begin position="225"/>
        <end position="245"/>
    </location>
</feature>
<dbReference type="Pfam" id="PF09294">
    <property type="entry name" value="Interfer-bind"/>
    <property type="match status" value="1"/>
</dbReference>
<proteinExistence type="predicted"/>
<keyword evidence="1" id="KW-0812">Transmembrane</keyword>